<evidence type="ECO:0000313" key="1">
    <source>
        <dbReference type="EMBL" id="PJB50608.1"/>
    </source>
</evidence>
<proteinExistence type="predicted"/>
<sequence>IKKNLKQTETGKKMFIRLYELAKGEKNEELKKFCADVLETYEKHNINGHIVWKR</sequence>
<dbReference type="AlphaFoldDB" id="A0A2M8C3C3"/>
<organism evidence="1 2">
    <name type="scientific">Candidatus Brennerbacteria bacterium CG_4_9_14_3_um_filter_43_9</name>
    <dbReference type="NCBI Taxonomy" id="1974522"/>
    <lineage>
        <taxon>Bacteria</taxon>
        <taxon>Candidatus Brenneribacteriota</taxon>
    </lineage>
</organism>
<name>A0A2M8C3C3_9BACT</name>
<comment type="caution">
    <text evidence="1">The sequence shown here is derived from an EMBL/GenBank/DDBJ whole genome shotgun (WGS) entry which is preliminary data.</text>
</comment>
<dbReference type="GO" id="GO:0004519">
    <property type="term" value="F:endonuclease activity"/>
    <property type="evidence" value="ECO:0007669"/>
    <property type="project" value="UniProtKB-KW"/>
</dbReference>
<accession>A0A2M8C3C3</accession>
<evidence type="ECO:0000313" key="2">
    <source>
        <dbReference type="Proteomes" id="UP000228770"/>
    </source>
</evidence>
<dbReference type="Proteomes" id="UP000228770">
    <property type="component" value="Unassembled WGS sequence"/>
</dbReference>
<keyword evidence="1" id="KW-0255">Endonuclease</keyword>
<keyword evidence="1" id="KW-0540">Nuclease</keyword>
<reference evidence="2" key="1">
    <citation type="submission" date="2017-09" db="EMBL/GenBank/DDBJ databases">
        <title>Depth-based differentiation of microbial function through sediment-hosted aquifers and enrichment of novel symbionts in the deep terrestrial subsurface.</title>
        <authorList>
            <person name="Probst A.J."/>
            <person name="Ladd B."/>
            <person name="Jarett J.K."/>
            <person name="Geller-Mcgrath D.E."/>
            <person name="Sieber C.M.K."/>
            <person name="Emerson J.B."/>
            <person name="Anantharaman K."/>
            <person name="Thomas B.C."/>
            <person name="Malmstrom R."/>
            <person name="Stieglmeier M."/>
            <person name="Klingl A."/>
            <person name="Woyke T."/>
            <person name="Ryan C.M."/>
            <person name="Banfield J.F."/>
        </authorList>
    </citation>
    <scope>NUCLEOTIDE SEQUENCE [LARGE SCALE GENOMIC DNA]</scope>
</reference>
<gene>
    <name evidence="1" type="ORF">CO102_00680</name>
</gene>
<dbReference type="EMBL" id="PFUA01000013">
    <property type="protein sequence ID" value="PJB50608.1"/>
    <property type="molecule type" value="Genomic_DNA"/>
</dbReference>
<feature type="non-terminal residue" evidence="1">
    <location>
        <position position="1"/>
    </location>
</feature>
<protein>
    <submittedName>
        <fullName evidence="1">HNH endonuclease</fullName>
    </submittedName>
</protein>
<keyword evidence="1" id="KW-0378">Hydrolase</keyword>